<reference evidence="3" key="1">
    <citation type="submission" date="2023-10" db="EMBL/GenBank/DDBJ databases">
        <authorList>
            <person name="Chen Y."/>
            <person name="Shah S."/>
            <person name="Dougan E. K."/>
            <person name="Thang M."/>
            <person name="Chan C."/>
        </authorList>
    </citation>
    <scope>NUCLEOTIDE SEQUENCE [LARGE SCALE GENOMIC DNA]</scope>
</reference>
<evidence type="ECO:0000313" key="3">
    <source>
        <dbReference type="EMBL" id="CAK0792671.1"/>
    </source>
</evidence>
<comment type="caution">
    <text evidence="3">The sequence shown here is derived from an EMBL/GenBank/DDBJ whole genome shotgun (WGS) entry which is preliminary data.</text>
</comment>
<proteinExistence type="predicted"/>
<keyword evidence="4" id="KW-1185">Reference proteome</keyword>
<accession>A0ABN9PKH0</accession>
<feature type="transmembrane region" description="Helical" evidence="2">
    <location>
        <begin position="139"/>
        <end position="165"/>
    </location>
</feature>
<keyword evidence="2" id="KW-1133">Transmembrane helix</keyword>
<evidence type="ECO:0000256" key="1">
    <source>
        <dbReference type="SAM" id="MobiDB-lite"/>
    </source>
</evidence>
<feature type="region of interest" description="Disordered" evidence="1">
    <location>
        <begin position="1"/>
        <end position="30"/>
    </location>
</feature>
<dbReference type="EMBL" id="CAUYUJ010000809">
    <property type="protein sequence ID" value="CAK0792671.1"/>
    <property type="molecule type" value="Genomic_DNA"/>
</dbReference>
<protein>
    <recommendedName>
        <fullName evidence="5">Glycerophosphocholine acyltransferase 1</fullName>
    </recommendedName>
</protein>
<evidence type="ECO:0000313" key="4">
    <source>
        <dbReference type="Proteomes" id="UP001189429"/>
    </source>
</evidence>
<keyword evidence="2" id="KW-0812">Transmembrane</keyword>
<organism evidence="3 4">
    <name type="scientific">Prorocentrum cordatum</name>
    <dbReference type="NCBI Taxonomy" id="2364126"/>
    <lineage>
        <taxon>Eukaryota</taxon>
        <taxon>Sar</taxon>
        <taxon>Alveolata</taxon>
        <taxon>Dinophyceae</taxon>
        <taxon>Prorocentrales</taxon>
        <taxon>Prorocentraceae</taxon>
        <taxon>Prorocentrum</taxon>
    </lineage>
</organism>
<evidence type="ECO:0000256" key="2">
    <source>
        <dbReference type="SAM" id="Phobius"/>
    </source>
</evidence>
<sequence length="199" mass="21344">APLGRRGPRAVPEGPARPMEGSAPQGAARQARAQPLLAEAPAMKARTGAPPGWVGGIFNIGYGGGSHAGVWHQSWLVGASCLAYAALGAPFFLARGYPCCACSSLVTSACSFWADYWHIARPDHFAHRLDRVVAFQYFFVLSFAGLSMGMDVWCMTALAVSSVGWFVASRRCGSRELWVLLHSTWHLCLVACFPPLPPP</sequence>
<feature type="non-terminal residue" evidence="3">
    <location>
        <position position="1"/>
    </location>
</feature>
<name>A0ABN9PKH0_9DINO</name>
<dbReference type="Proteomes" id="UP001189429">
    <property type="component" value="Unassembled WGS sequence"/>
</dbReference>
<feature type="transmembrane region" description="Helical" evidence="2">
    <location>
        <begin position="75"/>
        <end position="93"/>
    </location>
</feature>
<keyword evidence="2" id="KW-0472">Membrane</keyword>
<gene>
    <name evidence="3" type="ORF">PCOR1329_LOCUS3178</name>
</gene>
<evidence type="ECO:0008006" key="5">
    <source>
        <dbReference type="Google" id="ProtNLM"/>
    </source>
</evidence>